<gene>
    <name evidence="4" type="ORF">GCM10010171_18120</name>
</gene>
<sequence>MSRLLTGVLLGVTLLGAIALGPSAPAAFAQETTAPSGPTLNPPTEEEAADSRQKLVITVTALVLLGLVVYGNRVRRKRVKKK</sequence>
<dbReference type="AlphaFoldDB" id="A0A918G8W2"/>
<keyword evidence="5" id="KW-1185">Reference proteome</keyword>
<dbReference type="EMBL" id="BMRB01000001">
    <property type="protein sequence ID" value="GGS25196.1"/>
    <property type="molecule type" value="Genomic_DNA"/>
</dbReference>
<name>A0A918G8W2_9PSEU</name>
<evidence type="ECO:0008006" key="6">
    <source>
        <dbReference type="Google" id="ProtNLM"/>
    </source>
</evidence>
<keyword evidence="3" id="KW-0732">Signal</keyword>
<reference evidence="4" key="1">
    <citation type="journal article" date="2014" name="Int. J. Syst. Evol. Microbiol.">
        <title>Complete genome sequence of Corynebacterium casei LMG S-19264T (=DSM 44701T), isolated from a smear-ripened cheese.</title>
        <authorList>
            <consortium name="US DOE Joint Genome Institute (JGI-PGF)"/>
            <person name="Walter F."/>
            <person name="Albersmeier A."/>
            <person name="Kalinowski J."/>
            <person name="Ruckert C."/>
        </authorList>
    </citation>
    <scope>NUCLEOTIDE SEQUENCE</scope>
    <source>
        <strain evidence="4">JCM 3276</strain>
    </source>
</reference>
<keyword evidence="2" id="KW-1133">Transmembrane helix</keyword>
<evidence type="ECO:0000313" key="5">
    <source>
        <dbReference type="Proteomes" id="UP000660680"/>
    </source>
</evidence>
<evidence type="ECO:0000313" key="4">
    <source>
        <dbReference type="EMBL" id="GGS25196.1"/>
    </source>
</evidence>
<feature type="chain" id="PRO_5037332792" description="LPXTG cell wall anchor domain-containing protein" evidence="3">
    <location>
        <begin position="30"/>
        <end position="82"/>
    </location>
</feature>
<dbReference type="Proteomes" id="UP000660680">
    <property type="component" value="Unassembled WGS sequence"/>
</dbReference>
<feature type="signal peptide" evidence="3">
    <location>
        <begin position="1"/>
        <end position="29"/>
    </location>
</feature>
<evidence type="ECO:0000256" key="1">
    <source>
        <dbReference type="SAM" id="MobiDB-lite"/>
    </source>
</evidence>
<reference evidence="4" key="2">
    <citation type="submission" date="2020-09" db="EMBL/GenBank/DDBJ databases">
        <authorList>
            <person name="Sun Q."/>
            <person name="Ohkuma M."/>
        </authorList>
    </citation>
    <scope>NUCLEOTIDE SEQUENCE</scope>
    <source>
        <strain evidence="4">JCM 3276</strain>
    </source>
</reference>
<dbReference type="RefSeq" id="WP_189209753.1">
    <property type="nucleotide sequence ID" value="NZ_BMRB01000001.1"/>
</dbReference>
<feature type="region of interest" description="Disordered" evidence="1">
    <location>
        <begin position="29"/>
        <end position="49"/>
    </location>
</feature>
<keyword evidence="2" id="KW-0812">Transmembrane</keyword>
<comment type="caution">
    <text evidence="4">The sequence shown here is derived from an EMBL/GenBank/DDBJ whole genome shotgun (WGS) entry which is preliminary data.</text>
</comment>
<evidence type="ECO:0000256" key="2">
    <source>
        <dbReference type="SAM" id="Phobius"/>
    </source>
</evidence>
<organism evidence="4 5">
    <name type="scientific">Actinokineospora fastidiosa</name>
    <dbReference type="NCBI Taxonomy" id="1816"/>
    <lineage>
        <taxon>Bacteria</taxon>
        <taxon>Bacillati</taxon>
        <taxon>Actinomycetota</taxon>
        <taxon>Actinomycetes</taxon>
        <taxon>Pseudonocardiales</taxon>
        <taxon>Pseudonocardiaceae</taxon>
        <taxon>Actinokineospora</taxon>
    </lineage>
</organism>
<feature type="compositionally biased region" description="Polar residues" evidence="1">
    <location>
        <begin position="30"/>
        <end position="39"/>
    </location>
</feature>
<proteinExistence type="predicted"/>
<feature type="transmembrane region" description="Helical" evidence="2">
    <location>
        <begin position="53"/>
        <end position="72"/>
    </location>
</feature>
<accession>A0A918G8W2</accession>
<keyword evidence="2" id="KW-0472">Membrane</keyword>
<evidence type="ECO:0000256" key="3">
    <source>
        <dbReference type="SAM" id="SignalP"/>
    </source>
</evidence>
<protein>
    <recommendedName>
        <fullName evidence="6">LPXTG cell wall anchor domain-containing protein</fullName>
    </recommendedName>
</protein>